<evidence type="ECO:0008006" key="5">
    <source>
        <dbReference type="Google" id="ProtNLM"/>
    </source>
</evidence>
<keyword evidence="2" id="KW-0472">Membrane</keyword>
<evidence type="ECO:0000256" key="2">
    <source>
        <dbReference type="SAM" id="Phobius"/>
    </source>
</evidence>
<comment type="caution">
    <text evidence="3">The sequence shown here is derived from an EMBL/GenBank/DDBJ whole genome shotgun (WGS) entry which is preliminary data.</text>
</comment>
<dbReference type="RefSeq" id="WP_184834623.1">
    <property type="nucleotide sequence ID" value="NZ_JACHMN010000002.1"/>
</dbReference>
<keyword evidence="2" id="KW-1133">Transmembrane helix</keyword>
<organism evidence="3 4">
    <name type="scientific">Allocatelliglobosispora scoriae</name>
    <dbReference type="NCBI Taxonomy" id="643052"/>
    <lineage>
        <taxon>Bacteria</taxon>
        <taxon>Bacillati</taxon>
        <taxon>Actinomycetota</taxon>
        <taxon>Actinomycetes</taxon>
        <taxon>Micromonosporales</taxon>
        <taxon>Micromonosporaceae</taxon>
        <taxon>Allocatelliglobosispora</taxon>
    </lineage>
</organism>
<feature type="compositionally biased region" description="Basic and acidic residues" evidence="1">
    <location>
        <begin position="184"/>
        <end position="198"/>
    </location>
</feature>
<gene>
    <name evidence="3" type="ORF">F4553_001953</name>
</gene>
<evidence type="ECO:0000256" key="1">
    <source>
        <dbReference type="SAM" id="MobiDB-lite"/>
    </source>
</evidence>
<name>A0A841BJX8_9ACTN</name>
<feature type="region of interest" description="Disordered" evidence="1">
    <location>
        <begin position="163"/>
        <end position="198"/>
    </location>
</feature>
<protein>
    <recommendedName>
        <fullName evidence="5">CU044_5270 family protein</fullName>
    </recommendedName>
</protein>
<reference evidence="3 4" key="1">
    <citation type="submission" date="2020-08" db="EMBL/GenBank/DDBJ databases">
        <title>Sequencing the genomes of 1000 actinobacteria strains.</title>
        <authorList>
            <person name="Klenk H.-P."/>
        </authorList>
    </citation>
    <scope>NUCLEOTIDE SEQUENCE [LARGE SCALE GENOMIC DNA]</scope>
    <source>
        <strain evidence="3 4">DSM 45362</strain>
    </source>
</reference>
<dbReference type="Proteomes" id="UP000587527">
    <property type="component" value="Unassembled WGS sequence"/>
</dbReference>
<dbReference type="EMBL" id="JACHMN010000002">
    <property type="protein sequence ID" value="MBB5868574.1"/>
    <property type="molecule type" value="Genomic_DNA"/>
</dbReference>
<evidence type="ECO:0000313" key="4">
    <source>
        <dbReference type="Proteomes" id="UP000587527"/>
    </source>
</evidence>
<dbReference type="AlphaFoldDB" id="A0A841BJX8"/>
<sequence length="315" mass="33196">MTDPASATAAPHLAFPAVDVTASRHRNTRRRRIRATAAIAATTAAVLLAANAVISESTAAPAPVFQPGAVGMRSAPDPGLMALADTVQAGPADRASGRYAYVTAVRLTRHQPEQILVEDLQRWTAADESGATFSRRYTVPAWTVTEDTAPPTDFNAVPATVTTNSGWPQHLPRTESTCPPGSVLRDRLQGPRPEKEPSARVLESVANTQLRTGLTLACRKAALRTLAITAGTVLTGPVRDPIGRPGTGIDTTGDGIRHRLIVDTLTGTPLAYTAWHDGTGPDTGLLTWTVVTSSTRTDQTWPVTAPTAQPRPATG</sequence>
<accession>A0A841BJX8</accession>
<proteinExistence type="predicted"/>
<keyword evidence="4" id="KW-1185">Reference proteome</keyword>
<evidence type="ECO:0000313" key="3">
    <source>
        <dbReference type="EMBL" id="MBB5868574.1"/>
    </source>
</evidence>
<keyword evidence="2" id="KW-0812">Transmembrane</keyword>
<feature type="transmembrane region" description="Helical" evidence="2">
    <location>
        <begin position="33"/>
        <end position="54"/>
    </location>
</feature>